<dbReference type="RefSeq" id="WP_172353446.1">
    <property type="nucleotide sequence ID" value="NZ_CP053661.1"/>
</dbReference>
<accession>A0A6M8BA81</accession>
<dbReference type="Gene3D" id="1.10.3680.10">
    <property type="entry name" value="TerB-like"/>
    <property type="match status" value="1"/>
</dbReference>
<evidence type="ECO:0000313" key="1">
    <source>
        <dbReference type="EMBL" id="QKD81026.1"/>
    </source>
</evidence>
<sequence>MPLQTPPPPSISPSQMNLLRVVAAMAWADGNLAEEEVDVMLDSFSGLFAADAPQKEELRKELRDYVMQNIPLEELIPKLQTIEERELVLRLGYAVINSSARTPDEELVNAEEAEAYQRLVNLLGFAPETVKRVEEEAIADLSQSEGLIERLTRHLGDFIGH</sequence>
<keyword evidence="2" id="KW-1185">Reference proteome</keyword>
<dbReference type="InterPro" id="IPR029024">
    <property type="entry name" value="TerB-like"/>
</dbReference>
<protein>
    <submittedName>
        <fullName evidence="1">TerB family tellurite resistance protein</fullName>
    </submittedName>
</protein>
<dbReference type="EMBL" id="CP053661">
    <property type="protein sequence ID" value="QKD81026.1"/>
    <property type="molecule type" value="Genomic_DNA"/>
</dbReference>
<reference evidence="1 2" key="1">
    <citation type="submission" date="2020-05" db="EMBL/GenBank/DDBJ databases">
        <title>Complete genome sequence of of a novel Thermoleptolyngbya strain isolated from hot springs of Ganzi, Sichuan China.</title>
        <authorList>
            <person name="Tang J."/>
            <person name="Daroch M."/>
            <person name="Li L."/>
            <person name="Waleron K."/>
            <person name="Waleron M."/>
            <person name="Waleron M."/>
        </authorList>
    </citation>
    <scope>NUCLEOTIDE SEQUENCE [LARGE SCALE GENOMIC DNA]</scope>
    <source>
        <strain evidence="1 2">PKUAC-SCTA183</strain>
    </source>
</reference>
<dbReference type="CDD" id="cd07177">
    <property type="entry name" value="terB_like"/>
    <property type="match status" value="1"/>
</dbReference>
<dbReference type="KEGG" id="theu:HPC62_01515"/>
<gene>
    <name evidence="1" type="ORF">HPC62_01515</name>
</gene>
<name>A0A6M8BA81_9CYAN</name>
<dbReference type="SUPFAM" id="SSF158682">
    <property type="entry name" value="TerB-like"/>
    <property type="match status" value="1"/>
</dbReference>
<dbReference type="AlphaFoldDB" id="A0A6M8BA81"/>
<evidence type="ECO:0000313" key="2">
    <source>
        <dbReference type="Proteomes" id="UP000505210"/>
    </source>
</evidence>
<proteinExistence type="predicted"/>
<dbReference type="Proteomes" id="UP000505210">
    <property type="component" value="Chromosome"/>
</dbReference>
<organism evidence="1 2">
    <name type="scientific">Thermoleptolyngbya sichuanensis A183</name>
    <dbReference type="NCBI Taxonomy" id="2737172"/>
    <lineage>
        <taxon>Bacteria</taxon>
        <taxon>Bacillati</taxon>
        <taxon>Cyanobacteriota</taxon>
        <taxon>Cyanophyceae</taxon>
        <taxon>Oculatellales</taxon>
        <taxon>Oculatellaceae</taxon>
        <taxon>Thermoleptolyngbya</taxon>
        <taxon>Thermoleptolyngbya sichuanensis</taxon>
    </lineage>
</organism>